<dbReference type="Proteomes" id="UP000324176">
    <property type="component" value="Unassembled WGS sequence"/>
</dbReference>
<reference evidence="1 4" key="2">
    <citation type="journal article" date="2016" name="Genome Announc.">
        <title>Genome Sequence of Nitrosomonas communis Strain Nm2, a Mesophilic Ammonia-Oxidizing Bacterium Isolated from Mediterranean Soil.</title>
        <authorList>
            <person name="Kozlowski J.A."/>
            <person name="Kits K.D."/>
            <person name="Stein L.Y."/>
        </authorList>
    </citation>
    <scope>NUCLEOTIDE SEQUENCE [LARGE SCALE GENOMIC DNA]</scope>
    <source>
        <strain evidence="1 4">Nm2</strain>
    </source>
</reference>
<dbReference type="RefSeq" id="WP_046850891.1">
    <property type="nucleotide sequence ID" value="NZ_CBDIPD010000111.1"/>
</dbReference>
<reference evidence="3 6" key="4">
    <citation type="submission" date="2019-07" db="EMBL/GenBank/DDBJ databases">
        <title>Active sludge and wastewater microbial communities from Klosterneuburg, Austria.</title>
        <authorList>
            <person name="Wagner M."/>
        </authorList>
    </citation>
    <scope>NUCLEOTIDE SEQUENCE [LARGE SCALE GENOMIC DNA]</scope>
    <source>
        <strain evidence="3 6">Nm2</strain>
    </source>
</reference>
<evidence type="ECO:0000313" key="6">
    <source>
        <dbReference type="Proteomes" id="UP000324176"/>
    </source>
</evidence>
<protein>
    <submittedName>
        <fullName evidence="1">Uncharacterized protein</fullName>
    </submittedName>
</protein>
<evidence type="ECO:0000313" key="1">
    <source>
        <dbReference type="EMBL" id="AKH38857.1"/>
    </source>
</evidence>
<proteinExistence type="predicted"/>
<dbReference type="Proteomes" id="UP000183454">
    <property type="component" value="Unassembled WGS sequence"/>
</dbReference>
<accession>A0A0F7KJC0</accession>
<reference evidence="2 5" key="3">
    <citation type="submission" date="2016-10" db="EMBL/GenBank/DDBJ databases">
        <authorList>
            <person name="de Groot N.N."/>
        </authorList>
    </citation>
    <scope>NUCLEOTIDE SEQUENCE [LARGE SCALE GENOMIC DNA]</scope>
    <source>
        <strain evidence="2 5">Nm110</strain>
    </source>
</reference>
<evidence type="ECO:0000313" key="5">
    <source>
        <dbReference type="Proteomes" id="UP000183454"/>
    </source>
</evidence>
<dbReference type="PATRIC" id="fig|44574.3.peg.3702"/>
<dbReference type="EMBL" id="FNNH01000001">
    <property type="protein sequence ID" value="SDW00913.1"/>
    <property type="molecule type" value="Genomic_DNA"/>
</dbReference>
<dbReference type="Proteomes" id="UP000034156">
    <property type="component" value="Chromosome"/>
</dbReference>
<organism evidence="1 4">
    <name type="scientific">Nitrosomonas communis</name>
    <dbReference type="NCBI Taxonomy" id="44574"/>
    <lineage>
        <taxon>Bacteria</taxon>
        <taxon>Pseudomonadati</taxon>
        <taxon>Pseudomonadota</taxon>
        <taxon>Betaproteobacteria</taxon>
        <taxon>Nitrosomonadales</taxon>
        <taxon>Nitrosomonadaceae</taxon>
        <taxon>Nitrosomonas</taxon>
    </lineage>
</organism>
<dbReference type="EMBL" id="VNHT01000021">
    <property type="protein sequence ID" value="TYP88248.1"/>
    <property type="molecule type" value="Genomic_DNA"/>
</dbReference>
<keyword evidence="4" id="KW-1185">Reference proteome</keyword>
<dbReference type="EMBL" id="CP011451">
    <property type="protein sequence ID" value="AKH38857.1"/>
    <property type="molecule type" value="Genomic_DNA"/>
</dbReference>
<evidence type="ECO:0000313" key="2">
    <source>
        <dbReference type="EMBL" id="SDW00913.1"/>
    </source>
</evidence>
<evidence type="ECO:0000313" key="4">
    <source>
        <dbReference type="Proteomes" id="UP000034156"/>
    </source>
</evidence>
<evidence type="ECO:0000313" key="3">
    <source>
        <dbReference type="EMBL" id="TYP88248.1"/>
    </source>
</evidence>
<dbReference type="KEGG" id="nco:AAW31_15305"/>
<name>A0A0F7KJC0_9PROT</name>
<gene>
    <name evidence="1" type="ORF">AAW31_15305</name>
    <name evidence="3" type="ORF">BCL69_102133</name>
    <name evidence="2" type="ORF">SAMN05421882_1001184</name>
</gene>
<reference evidence="4" key="1">
    <citation type="submission" date="2015-05" db="EMBL/GenBank/DDBJ databases">
        <title>Draft genome of Nitrosomonas communis strain Nm2.</title>
        <authorList>
            <person name="Kozlowski J.A."/>
            <person name="Kits K.D."/>
            <person name="Stein L.Y."/>
        </authorList>
    </citation>
    <scope>NUCLEOTIDE SEQUENCE [LARGE SCALE GENOMIC DNA]</scope>
    <source>
        <strain evidence="4">Nm2</strain>
    </source>
</reference>
<sequence>MLIIVGDNFSKSLKRVFVSDVIYEEITDIRLSIGNEVVTDGASFFAGNVKDKPAESCIPAPESDSVIFELYND</sequence>
<dbReference type="AlphaFoldDB" id="A0A0F7KJC0"/>